<accession>A0A1H6RRV3</accession>
<evidence type="ECO:0000259" key="2">
    <source>
        <dbReference type="SMART" id="SM00852"/>
    </source>
</evidence>
<dbReference type="Gene3D" id="3.40.980.10">
    <property type="entry name" value="MoaB/Mog-like domain"/>
    <property type="match status" value="1"/>
</dbReference>
<dbReference type="Gene3D" id="3.90.950.20">
    <property type="entry name" value="CinA-like"/>
    <property type="match status" value="1"/>
</dbReference>
<dbReference type="InterPro" id="IPR008135">
    <property type="entry name" value="Competence-induced_CinA"/>
</dbReference>
<dbReference type="HAMAP" id="MF_00226_B">
    <property type="entry name" value="CinA_B"/>
    <property type="match status" value="1"/>
</dbReference>
<dbReference type="NCBIfam" id="TIGR00177">
    <property type="entry name" value="molyb_syn"/>
    <property type="match status" value="1"/>
</dbReference>
<dbReference type="InterPro" id="IPR041424">
    <property type="entry name" value="CinA_KH"/>
</dbReference>
<name>A0A1H6RRV3_9LACT</name>
<dbReference type="CDD" id="cd00885">
    <property type="entry name" value="cinA"/>
    <property type="match status" value="1"/>
</dbReference>
<dbReference type="InterPro" id="IPR001453">
    <property type="entry name" value="MoaB/Mog_dom"/>
</dbReference>
<protein>
    <recommendedName>
        <fullName evidence="1">Putative competence-damage inducible protein</fullName>
    </recommendedName>
</protein>
<reference evidence="4" key="1">
    <citation type="submission" date="2016-10" db="EMBL/GenBank/DDBJ databases">
        <authorList>
            <person name="Varghese N."/>
            <person name="Submissions S."/>
        </authorList>
    </citation>
    <scope>NUCLEOTIDE SEQUENCE [LARGE SCALE GENOMIC DNA]</scope>
    <source>
        <strain evidence="4">DSM 25751</strain>
    </source>
</reference>
<sequence>MKTEIISVGTELLMGYVIDTNAPEIAQELLDIGVGIYYKQTVGDNPERLEAALKLASQRSDLIILTGGLGPTQDDITKQVAAEFFGDELVTDDKQLGLMNDFFEKRGRKPDENVYREALTFKNGQTFHNAVGLACGAAYKLKRQGESAKHFILLPGVPHEMRTMLKNEVKPYIQENMQQNEKIESLFMNFNGIGESKVATLLDERIEAQTNPTIALYAKPRHVTIRITASAASTKEAKALNQKVADDILNMLSENFIGYGENQTVENHVMALLENKQLTLSLSEGFTSGLVMYSLTNVSEKTSVIEGGRVVKANKAKVRKWGLTHLDNKSTEERVEALALKTREDFNTDIGLSIEADTTFDERKHVMSGTGYISVSLKGKKSQTKAYPLSQKSPAILKEILKNEALAFLAERVK</sequence>
<dbReference type="STRING" id="1130080.SAMN04488113_102157"/>
<evidence type="ECO:0000256" key="1">
    <source>
        <dbReference type="HAMAP-Rule" id="MF_00226"/>
    </source>
</evidence>
<dbReference type="InterPro" id="IPR008136">
    <property type="entry name" value="CinA_C"/>
</dbReference>
<dbReference type="OrthoDB" id="9801454at2"/>
<dbReference type="PIRSF" id="PIRSF006728">
    <property type="entry name" value="CinA"/>
    <property type="match status" value="1"/>
</dbReference>
<dbReference type="PANTHER" id="PTHR13939:SF0">
    <property type="entry name" value="NMN AMIDOHYDROLASE-LIKE PROTEIN YFAY"/>
    <property type="match status" value="1"/>
</dbReference>
<dbReference type="SUPFAM" id="SSF142433">
    <property type="entry name" value="CinA-like"/>
    <property type="match status" value="1"/>
</dbReference>
<keyword evidence="4" id="KW-1185">Reference proteome</keyword>
<dbReference type="Pfam" id="PF00994">
    <property type="entry name" value="MoCF_biosynth"/>
    <property type="match status" value="1"/>
</dbReference>
<dbReference type="RefSeq" id="WP_091632464.1">
    <property type="nucleotide sequence ID" value="NZ_FNYW01000002.1"/>
</dbReference>
<proteinExistence type="inferred from homology"/>
<gene>
    <name evidence="1" type="primary">cinA</name>
    <name evidence="3" type="ORF">SAMN04488113_102157</name>
</gene>
<evidence type="ECO:0000313" key="4">
    <source>
        <dbReference type="Proteomes" id="UP000198564"/>
    </source>
</evidence>
<evidence type="ECO:0000313" key="3">
    <source>
        <dbReference type="EMBL" id="SEI53892.1"/>
    </source>
</evidence>
<feature type="domain" description="MoaB/Mog" evidence="2">
    <location>
        <begin position="4"/>
        <end position="176"/>
    </location>
</feature>
<dbReference type="EMBL" id="FNYW01000002">
    <property type="protein sequence ID" value="SEI53892.1"/>
    <property type="molecule type" value="Genomic_DNA"/>
</dbReference>
<dbReference type="InterPro" id="IPR036425">
    <property type="entry name" value="MoaB/Mog-like_dom_sf"/>
</dbReference>
<dbReference type="Pfam" id="PF18146">
    <property type="entry name" value="CinA_KH"/>
    <property type="match status" value="1"/>
</dbReference>
<dbReference type="SUPFAM" id="SSF53218">
    <property type="entry name" value="Molybdenum cofactor biosynthesis proteins"/>
    <property type="match status" value="1"/>
</dbReference>
<dbReference type="PANTHER" id="PTHR13939">
    <property type="entry name" value="NICOTINAMIDE-NUCLEOTIDE AMIDOHYDROLASE PNCC"/>
    <property type="match status" value="1"/>
</dbReference>
<dbReference type="NCBIfam" id="TIGR00200">
    <property type="entry name" value="cinA_nterm"/>
    <property type="match status" value="1"/>
</dbReference>
<dbReference type="InterPro" id="IPR050101">
    <property type="entry name" value="CinA"/>
</dbReference>
<comment type="similarity">
    <text evidence="1">Belongs to the CinA family.</text>
</comment>
<organism evidence="3 4">
    <name type="scientific">Alkalibacterium gilvum</name>
    <dbReference type="NCBI Taxonomy" id="1130080"/>
    <lineage>
        <taxon>Bacteria</taxon>
        <taxon>Bacillati</taxon>
        <taxon>Bacillota</taxon>
        <taxon>Bacilli</taxon>
        <taxon>Lactobacillales</taxon>
        <taxon>Carnobacteriaceae</taxon>
        <taxon>Alkalibacterium</taxon>
    </lineage>
</organism>
<dbReference type="InterPro" id="IPR036653">
    <property type="entry name" value="CinA-like_C"/>
</dbReference>
<dbReference type="SMART" id="SM00852">
    <property type="entry name" value="MoCF_biosynth"/>
    <property type="match status" value="1"/>
</dbReference>
<dbReference type="AlphaFoldDB" id="A0A1H6RRV3"/>
<dbReference type="Proteomes" id="UP000198564">
    <property type="component" value="Unassembled WGS sequence"/>
</dbReference>
<dbReference type="Pfam" id="PF02464">
    <property type="entry name" value="CinA"/>
    <property type="match status" value="1"/>
</dbReference>